<dbReference type="AlphaFoldDB" id="A0A8J1U0B6"/>
<gene>
    <name evidence="2" type="ORF">OFUS_LOCUS12437</name>
</gene>
<accession>A0A8J1U0B6</accession>
<comment type="caution">
    <text evidence="2">The sequence shown here is derived from an EMBL/GenBank/DDBJ whole genome shotgun (WGS) entry which is preliminary data.</text>
</comment>
<dbReference type="EMBL" id="CAIIXF020000006">
    <property type="protein sequence ID" value="CAH1786565.1"/>
    <property type="molecule type" value="Genomic_DNA"/>
</dbReference>
<keyword evidence="3" id="KW-1185">Reference proteome</keyword>
<dbReference type="GO" id="GO:0016787">
    <property type="term" value="F:hydrolase activity"/>
    <property type="evidence" value="ECO:0007669"/>
    <property type="project" value="InterPro"/>
</dbReference>
<sequence length="276" mass="30680">MAFHNYYKVFVPYCSSDIYVGDKEAEDANIDFHFRGYTIMEAVRRDLEQHVNLGEAANVIISGGSAGGMGAMRHCDVWARALPRAGVKCIPDSGSFSPYNLAAAEEDCIGIGGDFDFAGTQEYWNASIPAECYDQRPGSHEQKIKDCIMQSIAYKYVQSPQFIATYKFDSFFAAQWCYPECGEANRTSYHDRWDAAMNEIVNEVRTSYNHVGLFMPSCWGHVLNGRDDSYSQFTAGSEGLTYNQAVNNWMTGTGSRHAVDECGALCNNNCGGDDCF</sequence>
<comment type="similarity">
    <text evidence="1">Belongs to the pectinacetylesterase family. Notum subfamily.</text>
</comment>
<name>A0A8J1U0B6_OWEFU</name>
<proteinExistence type="inferred from homology"/>
<reference evidence="2" key="1">
    <citation type="submission" date="2022-03" db="EMBL/GenBank/DDBJ databases">
        <authorList>
            <person name="Martin C."/>
        </authorList>
    </citation>
    <scope>NUCLEOTIDE SEQUENCE</scope>
</reference>
<evidence type="ECO:0000313" key="3">
    <source>
        <dbReference type="Proteomes" id="UP000749559"/>
    </source>
</evidence>
<dbReference type="OrthoDB" id="2015280at2759"/>
<evidence type="ECO:0000313" key="2">
    <source>
        <dbReference type="EMBL" id="CAH1786565.1"/>
    </source>
</evidence>
<dbReference type="InterPro" id="IPR004963">
    <property type="entry name" value="PAE/NOTUM"/>
</dbReference>
<dbReference type="PANTHER" id="PTHR21562">
    <property type="entry name" value="NOTUM-RELATED"/>
    <property type="match status" value="1"/>
</dbReference>
<dbReference type="PANTHER" id="PTHR21562:SF83">
    <property type="entry name" value="PECTIN ACETYLESTERASE 4"/>
    <property type="match status" value="1"/>
</dbReference>
<evidence type="ECO:0000256" key="1">
    <source>
        <dbReference type="ARBA" id="ARBA00010213"/>
    </source>
</evidence>
<protein>
    <submittedName>
        <fullName evidence="2">Uncharacterized protein</fullName>
    </submittedName>
</protein>
<dbReference type="Pfam" id="PF03283">
    <property type="entry name" value="PAE"/>
    <property type="match status" value="1"/>
</dbReference>
<organism evidence="2 3">
    <name type="scientific">Owenia fusiformis</name>
    <name type="common">Polychaete worm</name>
    <dbReference type="NCBI Taxonomy" id="6347"/>
    <lineage>
        <taxon>Eukaryota</taxon>
        <taxon>Metazoa</taxon>
        <taxon>Spiralia</taxon>
        <taxon>Lophotrochozoa</taxon>
        <taxon>Annelida</taxon>
        <taxon>Polychaeta</taxon>
        <taxon>Sedentaria</taxon>
        <taxon>Canalipalpata</taxon>
        <taxon>Sabellida</taxon>
        <taxon>Oweniida</taxon>
        <taxon>Oweniidae</taxon>
        <taxon>Owenia</taxon>
    </lineage>
</organism>
<dbReference type="Proteomes" id="UP000749559">
    <property type="component" value="Unassembled WGS sequence"/>
</dbReference>